<comment type="caution">
    <text evidence="3">The sequence shown here is derived from an EMBL/GenBank/DDBJ whole genome shotgun (WGS) entry which is preliminary data.</text>
</comment>
<dbReference type="AlphaFoldDB" id="A0A813DWR9"/>
<dbReference type="PANTHER" id="PTHR47936:SF1">
    <property type="entry name" value="PENTATRICOPEPTIDE REPEAT-CONTAINING PROTEIN GUN1, CHLOROPLASTIC"/>
    <property type="match status" value="1"/>
</dbReference>
<accession>A0A813DWR9</accession>
<dbReference type="InterPro" id="IPR011990">
    <property type="entry name" value="TPR-like_helical_dom_sf"/>
</dbReference>
<evidence type="ECO:0000256" key="1">
    <source>
        <dbReference type="ARBA" id="ARBA00022737"/>
    </source>
</evidence>
<name>A0A813DWR9_POLGL</name>
<dbReference type="GO" id="GO:0031930">
    <property type="term" value="P:mitochondria-nucleus signaling pathway"/>
    <property type="evidence" value="ECO:0007669"/>
    <property type="project" value="TreeGrafter"/>
</dbReference>
<keyword evidence="1" id="KW-0677">Repeat</keyword>
<sequence>MQQEAVLPTLVSYNASISACEKGRLWATALSLLGSLGVWLSAWFATDCGQTLSRTMLRYNVSISACSKGLAWQLGLHLLSSAWSAEPSPVVATYTAAMGACEKLTDAGLRADTVALSAGISACARGLHWTLALHLLTAFARAAQLAPDSVSCSAAVAACGACGQWERTATLLHQMVWRGMRPGPAAVGSALEGCRRGTGWQASIVLLAQISRLPSFDGAALIAEITAASACERAGEMRAARSAEHSLQRCLRRQLLAGALLPDDGALNPQAGEQATFSQPDRVCAVSAILSPRLRDFARSSDSREAAALCERAVTISSIEFAGKTISRDNYCVMPVRLLNYR</sequence>
<dbReference type="PROSITE" id="PS51375">
    <property type="entry name" value="PPR"/>
    <property type="match status" value="1"/>
</dbReference>
<dbReference type="OrthoDB" id="185373at2759"/>
<dbReference type="GO" id="GO:0009507">
    <property type="term" value="C:chloroplast"/>
    <property type="evidence" value="ECO:0007669"/>
    <property type="project" value="TreeGrafter"/>
</dbReference>
<dbReference type="Gene3D" id="1.25.40.10">
    <property type="entry name" value="Tetratricopeptide repeat domain"/>
    <property type="match status" value="1"/>
</dbReference>
<dbReference type="PANTHER" id="PTHR47936">
    <property type="entry name" value="PPR_LONG DOMAIN-CONTAINING PROTEIN"/>
    <property type="match status" value="1"/>
</dbReference>
<proteinExistence type="predicted"/>
<reference evidence="3" key="1">
    <citation type="submission" date="2021-02" db="EMBL/GenBank/DDBJ databases">
        <authorList>
            <person name="Dougan E. K."/>
            <person name="Rhodes N."/>
            <person name="Thang M."/>
            <person name="Chan C."/>
        </authorList>
    </citation>
    <scope>NUCLEOTIDE SEQUENCE</scope>
</reference>
<keyword evidence="4" id="KW-1185">Reference proteome</keyword>
<evidence type="ECO:0008006" key="5">
    <source>
        <dbReference type="Google" id="ProtNLM"/>
    </source>
</evidence>
<protein>
    <recommendedName>
        <fullName evidence="5">Pentatricopeptide repeat-containing protein, chloroplastic</fullName>
    </recommendedName>
</protein>
<evidence type="ECO:0000313" key="4">
    <source>
        <dbReference type="Proteomes" id="UP000654075"/>
    </source>
</evidence>
<feature type="repeat" description="PPR" evidence="2">
    <location>
        <begin position="148"/>
        <end position="182"/>
    </location>
</feature>
<dbReference type="EMBL" id="CAJNNV010004085">
    <property type="protein sequence ID" value="CAE8590144.1"/>
    <property type="molecule type" value="Genomic_DNA"/>
</dbReference>
<dbReference type="Proteomes" id="UP000654075">
    <property type="component" value="Unassembled WGS sequence"/>
</dbReference>
<evidence type="ECO:0000256" key="2">
    <source>
        <dbReference type="PROSITE-ProRule" id="PRU00708"/>
    </source>
</evidence>
<organism evidence="3 4">
    <name type="scientific">Polarella glacialis</name>
    <name type="common">Dinoflagellate</name>
    <dbReference type="NCBI Taxonomy" id="89957"/>
    <lineage>
        <taxon>Eukaryota</taxon>
        <taxon>Sar</taxon>
        <taxon>Alveolata</taxon>
        <taxon>Dinophyceae</taxon>
        <taxon>Suessiales</taxon>
        <taxon>Suessiaceae</taxon>
        <taxon>Polarella</taxon>
    </lineage>
</organism>
<evidence type="ECO:0000313" key="3">
    <source>
        <dbReference type="EMBL" id="CAE8590144.1"/>
    </source>
</evidence>
<dbReference type="InterPro" id="IPR002885">
    <property type="entry name" value="PPR_rpt"/>
</dbReference>
<gene>
    <name evidence="3" type="ORF">PGLA1383_LOCUS8870</name>
</gene>